<organism evidence="9 10">
    <name type="scientific">Tectimicrobiota bacterium</name>
    <dbReference type="NCBI Taxonomy" id="2528274"/>
    <lineage>
        <taxon>Bacteria</taxon>
        <taxon>Pseudomonadati</taxon>
        <taxon>Nitrospinota/Tectimicrobiota group</taxon>
        <taxon>Candidatus Tectimicrobiota</taxon>
    </lineage>
</organism>
<evidence type="ECO:0000313" key="9">
    <source>
        <dbReference type="EMBL" id="MBM3224262.1"/>
    </source>
</evidence>
<evidence type="ECO:0000256" key="3">
    <source>
        <dbReference type="ARBA" id="ARBA00008178"/>
    </source>
</evidence>
<reference evidence="9" key="1">
    <citation type="submission" date="2019-03" db="EMBL/GenBank/DDBJ databases">
        <title>Lake Tanganyika Metagenome-Assembled Genomes (MAGs).</title>
        <authorList>
            <person name="Tran P."/>
        </authorList>
    </citation>
    <scope>NUCLEOTIDE SEQUENCE</scope>
    <source>
        <strain evidence="9">K_DeepCast_65m_m2_066</strain>
    </source>
</reference>
<dbReference type="SUPFAM" id="SSF51735">
    <property type="entry name" value="NAD(P)-binding Rossmann-fold domains"/>
    <property type="match status" value="1"/>
</dbReference>
<dbReference type="InterPro" id="IPR005888">
    <property type="entry name" value="dTDP_Gluc_deHydtase"/>
</dbReference>
<dbReference type="GO" id="GO:0009225">
    <property type="term" value="P:nucleotide-sugar metabolic process"/>
    <property type="evidence" value="ECO:0007669"/>
    <property type="project" value="InterPro"/>
</dbReference>
<dbReference type="PANTHER" id="PTHR43000">
    <property type="entry name" value="DTDP-D-GLUCOSE 4,6-DEHYDRATASE-RELATED"/>
    <property type="match status" value="1"/>
</dbReference>
<evidence type="ECO:0000256" key="5">
    <source>
        <dbReference type="ARBA" id="ARBA00023027"/>
    </source>
</evidence>
<evidence type="ECO:0000259" key="8">
    <source>
        <dbReference type="Pfam" id="PF16363"/>
    </source>
</evidence>
<accession>A0A938B0X0</accession>
<dbReference type="EC" id="4.2.1.46" evidence="4 7"/>
<protein>
    <recommendedName>
        <fullName evidence="4 7">dTDP-glucose 4,6-dehydratase</fullName>
        <ecNumber evidence="4 7">4.2.1.46</ecNumber>
    </recommendedName>
</protein>
<dbReference type="Gene3D" id="3.90.25.10">
    <property type="entry name" value="UDP-galactose 4-epimerase, domain 1"/>
    <property type="match status" value="1"/>
</dbReference>
<comment type="catalytic activity">
    <reaction evidence="1 7">
        <text>dTDP-alpha-D-glucose = dTDP-4-dehydro-6-deoxy-alpha-D-glucose + H2O</text>
        <dbReference type="Rhea" id="RHEA:17221"/>
        <dbReference type="ChEBI" id="CHEBI:15377"/>
        <dbReference type="ChEBI" id="CHEBI:57477"/>
        <dbReference type="ChEBI" id="CHEBI:57649"/>
        <dbReference type="EC" id="4.2.1.46"/>
    </reaction>
</comment>
<dbReference type="Proteomes" id="UP000712673">
    <property type="component" value="Unassembled WGS sequence"/>
</dbReference>
<evidence type="ECO:0000313" key="10">
    <source>
        <dbReference type="Proteomes" id="UP000712673"/>
    </source>
</evidence>
<dbReference type="Pfam" id="PF16363">
    <property type="entry name" value="GDP_Man_Dehyd"/>
    <property type="match status" value="1"/>
</dbReference>
<proteinExistence type="inferred from homology"/>
<keyword evidence="5" id="KW-0520">NAD</keyword>
<gene>
    <name evidence="9" type="primary">rfbB</name>
    <name evidence="9" type="ORF">FJZ47_10715</name>
</gene>
<dbReference type="EMBL" id="VGLS01000287">
    <property type="protein sequence ID" value="MBM3224262.1"/>
    <property type="molecule type" value="Genomic_DNA"/>
</dbReference>
<name>A0A938B0X0_UNCTE</name>
<dbReference type="NCBIfam" id="TIGR01181">
    <property type="entry name" value="dTDP_gluc_dehyt"/>
    <property type="match status" value="1"/>
</dbReference>
<keyword evidence="6 7" id="KW-0456">Lyase</keyword>
<comment type="cofactor">
    <cofactor evidence="2 7">
        <name>NAD(+)</name>
        <dbReference type="ChEBI" id="CHEBI:57540"/>
    </cofactor>
</comment>
<comment type="caution">
    <text evidence="9">The sequence shown here is derived from an EMBL/GenBank/DDBJ whole genome shotgun (WGS) entry which is preliminary data.</text>
</comment>
<dbReference type="Gene3D" id="3.40.50.720">
    <property type="entry name" value="NAD(P)-binding Rossmann-like Domain"/>
    <property type="match status" value="1"/>
</dbReference>
<dbReference type="InterPro" id="IPR036291">
    <property type="entry name" value="NAD(P)-bd_dom_sf"/>
</dbReference>
<dbReference type="GO" id="GO:0008460">
    <property type="term" value="F:dTDP-glucose 4,6-dehydratase activity"/>
    <property type="evidence" value="ECO:0007669"/>
    <property type="project" value="UniProtKB-EC"/>
</dbReference>
<sequence>MNVYRPQQVLVTGGAGFIGCHFVRHLLRTDPQVRIVTLDLLTYAGTLENLVDLPAPERHTFIQGDVSDRALVDTLLRQHAIDTIVHFAAESHVDRSIAGPAAFIQTNVVGTFTLLEAARLFWLHEQRKDAHTCRFQHVSTDEVYGTLGPEDPAFLETTPYSPNSPYAASKAASDHLVRAYWRTYGLPTMTSNCSNNYGPRQHGEKFIPTIIRACLQAQPIPVYGDGSHRRDWLYVEDHCRGLDLLMRQGCVGDTYNIGAGQDWQNLEIVHQICTILADLTQQPPDTFTRLIRFVPDRLGHDWRYAIDATKMRRDLGWVPQETFTSGMRKTVQWYLAMPSRL</sequence>
<evidence type="ECO:0000256" key="4">
    <source>
        <dbReference type="ARBA" id="ARBA00011990"/>
    </source>
</evidence>
<dbReference type="CDD" id="cd05246">
    <property type="entry name" value="dTDP_GD_SDR_e"/>
    <property type="match status" value="1"/>
</dbReference>
<evidence type="ECO:0000256" key="2">
    <source>
        <dbReference type="ARBA" id="ARBA00001911"/>
    </source>
</evidence>
<dbReference type="AlphaFoldDB" id="A0A938B0X0"/>
<feature type="domain" description="NAD(P)-binding" evidence="8">
    <location>
        <begin position="10"/>
        <end position="330"/>
    </location>
</feature>
<evidence type="ECO:0000256" key="1">
    <source>
        <dbReference type="ARBA" id="ARBA00001539"/>
    </source>
</evidence>
<evidence type="ECO:0000256" key="6">
    <source>
        <dbReference type="ARBA" id="ARBA00023239"/>
    </source>
</evidence>
<evidence type="ECO:0000256" key="7">
    <source>
        <dbReference type="RuleBase" id="RU004473"/>
    </source>
</evidence>
<dbReference type="PROSITE" id="PS51257">
    <property type="entry name" value="PROKAR_LIPOPROTEIN"/>
    <property type="match status" value="1"/>
</dbReference>
<comment type="similarity">
    <text evidence="3 7">Belongs to the NAD(P)-dependent epimerase/dehydratase family. dTDP-glucose dehydratase subfamily.</text>
</comment>
<dbReference type="InterPro" id="IPR016040">
    <property type="entry name" value="NAD(P)-bd_dom"/>
</dbReference>